<organism evidence="1">
    <name type="scientific">Cladocopium goreaui</name>
    <dbReference type="NCBI Taxonomy" id="2562237"/>
    <lineage>
        <taxon>Eukaryota</taxon>
        <taxon>Sar</taxon>
        <taxon>Alveolata</taxon>
        <taxon>Dinophyceae</taxon>
        <taxon>Suessiales</taxon>
        <taxon>Symbiodiniaceae</taxon>
        <taxon>Cladocopium</taxon>
    </lineage>
</organism>
<comment type="caution">
    <text evidence="1">The sequence shown here is derived from an EMBL/GenBank/DDBJ whole genome shotgun (WGS) entry which is preliminary data.</text>
</comment>
<protein>
    <submittedName>
        <fullName evidence="1">Uncharacterized protein</fullName>
    </submittedName>
</protein>
<reference evidence="2" key="2">
    <citation type="submission" date="2024-04" db="EMBL/GenBank/DDBJ databases">
        <authorList>
            <person name="Chen Y."/>
            <person name="Shah S."/>
            <person name="Dougan E. K."/>
            <person name="Thang M."/>
            <person name="Chan C."/>
        </authorList>
    </citation>
    <scope>NUCLEOTIDE SEQUENCE [LARGE SCALE GENOMIC DNA]</scope>
</reference>
<evidence type="ECO:0000313" key="2">
    <source>
        <dbReference type="EMBL" id="CAL1160683.1"/>
    </source>
</evidence>
<dbReference type="Proteomes" id="UP001152797">
    <property type="component" value="Unassembled WGS sequence"/>
</dbReference>
<accession>A0A9P1DES9</accession>
<reference evidence="1" key="1">
    <citation type="submission" date="2022-10" db="EMBL/GenBank/DDBJ databases">
        <authorList>
            <person name="Chen Y."/>
            <person name="Dougan E. K."/>
            <person name="Chan C."/>
            <person name="Rhodes N."/>
            <person name="Thang M."/>
        </authorList>
    </citation>
    <scope>NUCLEOTIDE SEQUENCE</scope>
</reference>
<dbReference type="EMBL" id="CAMXCT020004011">
    <property type="protein sequence ID" value="CAL1160683.1"/>
    <property type="molecule type" value="Genomic_DNA"/>
</dbReference>
<proteinExistence type="predicted"/>
<evidence type="ECO:0000313" key="3">
    <source>
        <dbReference type="Proteomes" id="UP001152797"/>
    </source>
</evidence>
<dbReference type="EMBL" id="CAMXCT030004011">
    <property type="protein sequence ID" value="CAL4794620.1"/>
    <property type="molecule type" value="Genomic_DNA"/>
</dbReference>
<feature type="non-terminal residue" evidence="1">
    <location>
        <position position="192"/>
    </location>
</feature>
<evidence type="ECO:0000313" key="1">
    <source>
        <dbReference type="EMBL" id="CAI4007308.1"/>
    </source>
</evidence>
<name>A0A9P1DES9_9DINO</name>
<dbReference type="AlphaFoldDB" id="A0A9P1DES9"/>
<keyword evidence="3" id="KW-1185">Reference proteome</keyword>
<sequence>GHLRGYHSYHKYGYPKYGPYKYQHPYYSGAGSHPFYHGHMAYPHPYMGSQIGALASSSAWASVKLEDYTAEGQPCSGITGLGAGQKPCAPWLACYKHTFSGSLFGRAYGGYYGHSQSGHCKAKLVHLGQRCGRSESTHAEINMGRCPAWSHCQPDVGFVNQKGGELLGGGICIQTPIERVEDFLDPFHSALT</sequence>
<dbReference type="EMBL" id="CAMXCT010004011">
    <property type="protein sequence ID" value="CAI4007308.1"/>
    <property type="molecule type" value="Genomic_DNA"/>
</dbReference>
<gene>
    <name evidence="1" type="ORF">C1SCF055_LOCUS32872</name>
</gene>